<feature type="transmembrane region" description="Helical" evidence="1">
    <location>
        <begin position="76"/>
        <end position="96"/>
    </location>
</feature>
<evidence type="ECO:0000313" key="3">
    <source>
        <dbReference type="Proteomes" id="UP000217083"/>
    </source>
</evidence>
<dbReference type="EMBL" id="NPIA01000004">
    <property type="protein sequence ID" value="OZM56897.1"/>
    <property type="molecule type" value="Genomic_DNA"/>
</dbReference>
<reference evidence="2 3" key="2">
    <citation type="submission" date="2017-09" db="EMBL/GenBank/DDBJ databases">
        <title>Bacillus patelloidae sp. nov., isolated from the intestinal tract of a marine limpet.</title>
        <authorList>
            <person name="Liu R."/>
            <person name="Dong C."/>
            <person name="Shao Z."/>
        </authorList>
    </citation>
    <scope>NUCLEOTIDE SEQUENCE [LARGE SCALE GENOMIC DNA]</scope>
    <source>
        <strain evidence="2 3">SA5d-4</strain>
    </source>
</reference>
<keyword evidence="1" id="KW-0812">Transmembrane</keyword>
<accession>A0A263BU93</accession>
<dbReference type="RefSeq" id="WP_094924378.1">
    <property type="nucleotide sequence ID" value="NZ_NPIA01000004.1"/>
</dbReference>
<keyword evidence="1" id="KW-1133">Transmembrane helix</keyword>
<keyword evidence="3" id="KW-1185">Reference proteome</keyword>
<name>A0A263BU93_9BACI</name>
<keyword evidence="1" id="KW-0472">Membrane</keyword>
<reference evidence="3" key="1">
    <citation type="submission" date="2017-08" db="EMBL/GenBank/DDBJ databases">
        <authorList>
            <person name="Huang Z."/>
        </authorList>
    </citation>
    <scope>NUCLEOTIDE SEQUENCE [LARGE SCALE GENOMIC DNA]</scope>
    <source>
        <strain evidence="3">SA5d-4</strain>
    </source>
</reference>
<protein>
    <submittedName>
        <fullName evidence="2">Uncharacterized protein</fullName>
    </submittedName>
</protein>
<evidence type="ECO:0000256" key="1">
    <source>
        <dbReference type="SAM" id="Phobius"/>
    </source>
</evidence>
<sequence length="778" mass="87024">MQNLQKWLLKIFRVSKVISLSIWKFTKMHIIPLVILLSKLIWKGVLQLYKLLSKKIIPFIYAFYKGLSPQNRKRLNISFAVVLILCLTIAFVLPNFNQHIGVSKSQKELDKLVDVIVTGSWEEQQDTVKEILSSVGITYAEDDVPQNNNALFVIPPELTLLTYDASLNTYGGRLTLEDLAYLLRDAGFPFKEGEDPALIMRNGVSAWVKKAQDDPKQDGSMAPLFLQAMAKAQSPSISLEKDDWQPQDYRMTYLEIHVFLGSILQAVREEETKTSMIDWLMPKANAADAAGTCSIAKDWFGDITKQEAAEISTFKIDLVNFLISELIGKGFDSISKEIGKVLTSVGIGLKVLKLAMLYWAIEVKVEADHAEIHKQGINEKTKEVAYKAIVGVNEEKYQQYLKQWNSSPVAKEIRDCFSFIGLPMPTDTGDIAADVENWSVEWDIVHGGGIHAYVGKNNVFDLPGQFQMSVKRVSKNKAEANFLVDIIEENNDHEGKEKRNIVTVRALVETSAPPALGTFLNGIKLGYGTHGSDNPVFDLLSLTSAIADVVAGWFQEMVEPEAYGFTHVVYHEVNPDQYAYEGVVRVMETVYDEYDDTIETVYLVAKGNIRAEYSVGTQHGHFWNVSGFASSEAKYSFQYGEEYENGCVGGTVLINSQSSHSGDASAQMNMRGKLTIRGSKEEGYTSELNLSGDNSQIIISRGTSTEVRIAQGCDYVRSSNWSDDVEYDTMYSAYFPNLYSLQMPADGVFPKQIKGSHQVVDGNKVTIWSWVLARVDKK</sequence>
<comment type="caution">
    <text evidence="2">The sequence shown here is derived from an EMBL/GenBank/DDBJ whole genome shotgun (WGS) entry which is preliminary data.</text>
</comment>
<evidence type="ECO:0000313" key="2">
    <source>
        <dbReference type="EMBL" id="OZM56897.1"/>
    </source>
</evidence>
<dbReference type="Proteomes" id="UP000217083">
    <property type="component" value="Unassembled WGS sequence"/>
</dbReference>
<organism evidence="2 3">
    <name type="scientific">Lottiidibacillus patelloidae</name>
    <dbReference type="NCBI Taxonomy" id="2670334"/>
    <lineage>
        <taxon>Bacteria</taxon>
        <taxon>Bacillati</taxon>
        <taxon>Bacillota</taxon>
        <taxon>Bacilli</taxon>
        <taxon>Bacillales</taxon>
        <taxon>Bacillaceae</taxon>
        <taxon>Lottiidibacillus</taxon>
    </lineage>
</organism>
<dbReference type="AlphaFoldDB" id="A0A263BU93"/>
<proteinExistence type="predicted"/>
<gene>
    <name evidence="2" type="ORF">CIB95_09000</name>
</gene>